<name>A0A239L6K9_9ACTN</name>
<dbReference type="PANTHER" id="PTHR33938:SF15">
    <property type="entry name" value="FERULOYL ESTERASE B-RELATED"/>
    <property type="match status" value="1"/>
</dbReference>
<sequence length="578" mass="63083">MRRVSLPKTRPTLLIIGTLMAVLMTVTAAQALTGRTPARAGTTTPTAAAVPCQQLTGLDLTALPDAPTRIISATHVAATADKPAYCQVKGYVSPQIQFELRLPEQGWTGRYVQLGCGGFCGFAAPDNPNHFLPGGCAPPDDGRVVLGASNGGHIGVDSRDALWAHSDPQLRIDMAYRSEHVTALVAKAVTKAYYGQAPQYSYFAGCSNGGRQALMEAQRYPDDFDGIIAGAPGNNLVALAGEFFPWIATVNTDDKGRQILGPDKLPLLQSKVMQACDATDGLTDGLINNPRNCDFDPGTLRCPTASPQPTCLTRDQVDVVRKIYQGPVDAKGRRLFPAGLAKGTEAAWLGYVIAPQGQTGGLESLGYNYLKYFASWNNPPASYTLKDHRFDLRTFKKLREMSGIYDSTDPDLTRFRDRGGKLIMWHGWADPAIPTESTLAYHHALTQRMGGPKATGRFARTFLFPGVYHCVQGYGPDTFDLFTPIYDWVEKGTAPEKITAAKKDGDRTVRTRPVYPYPMQTKYTGTGSIDDAANFTGVMPTEQPDDRYPWVGAPFRSDYQQTCRWEGTKLKCTRTRSA</sequence>
<evidence type="ECO:0000313" key="9">
    <source>
        <dbReference type="Proteomes" id="UP000198318"/>
    </source>
</evidence>
<dbReference type="InterPro" id="IPR011118">
    <property type="entry name" value="Tannase/feruloyl_esterase"/>
</dbReference>
<dbReference type="AlphaFoldDB" id="A0A239L6K9"/>
<dbReference type="InterPro" id="IPR029058">
    <property type="entry name" value="AB_hydrolase_fold"/>
</dbReference>
<dbReference type="GO" id="GO:0052689">
    <property type="term" value="F:carboxylic ester hydrolase activity"/>
    <property type="evidence" value="ECO:0007669"/>
    <property type="project" value="UniProtKB-KW"/>
</dbReference>
<dbReference type="Proteomes" id="UP000198318">
    <property type="component" value="Unassembled WGS sequence"/>
</dbReference>
<accession>A0A239L6K9</accession>
<evidence type="ECO:0000256" key="4">
    <source>
        <dbReference type="ARBA" id="ARBA00022729"/>
    </source>
</evidence>
<keyword evidence="6" id="KW-0106">Calcium</keyword>
<keyword evidence="4" id="KW-0732">Signal</keyword>
<proteinExistence type="inferred from homology"/>
<dbReference type="RefSeq" id="WP_089327872.1">
    <property type="nucleotide sequence ID" value="NZ_FZOR01000021.1"/>
</dbReference>
<protein>
    <submittedName>
        <fullName evidence="8">Feruloyl esterase</fullName>
    </submittedName>
</protein>
<evidence type="ECO:0000256" key="3">
    <source>
        <dbReference type="ARBA" id="ARBA00022723"/>
    </source>
</evidence>
<evidence type="ECO:0000256" key="1">
    <source>
        <dbReference type="ARBA" id="ARBA00006249"/>
    </source>
</evidence>
<evidence type="ECO:0000256" key="6">
    <source>
        <dbReference type="ARBA" id="ARBA00022837"/>
    </source>
</evidence>
<organism evidence="8 9">
    <name type="scientific">Actinomadura meyerae</name>
    <dbReference type="NCBI Taxonomy" id="240840"/>
    <lineage>
        <taxon>Bacteria</taxon>
        <taxon>Bacillati</taxon>
        <taxon>Actinomycetota</taxon>
        <taxon>Actinomycetes</taxon>
        <taxon>Streptosporangiales</taxon>
        <taxon>Thermomonosporaceae</taxon>
        <taxon>Actinomadura</taxon>
    </lineage>
</organism>
<evidence type="ECO:0000256" key="7">
    <source>
        <dbReference type="ARBA" id="ARBA00023157"/>
    </source>
</evidence>
<dbReference type="GO" id="GO:0046872">
    <property type="term" value="F:metal ion binding"/>
    <property type="evidence" value="ECO:0007669"/>
    <property type="project" value="UniProtKB-KW"/>
</dbReference>
<dbReference type="OrthoDB" id="176867at2"/>
<reference evidence="8 9" key="1">
    <citation type="submission" date="2017-06" db="EMBL/GenBank/DDBJ databases">
        <authorList>
            <person name="Kim H.J."/>
            <person name="Triplett B.A."/>
        </authorList>
    </citation>
    <scope>NUCLEOTIDE SEQUENCE [LARGE SCALE GENOMIC DNA]</scope>
    <source>
        <strain evidence="8 9">DSM 44715</strain>
    </source>
</reference>
<keyword evidence="7" id="KW-1015">Disulfide bond</keyword>
<dbReference type="Gene3D" id="3.40.50.1820">
    <property type="entry name" value="alpha/beta hydrolase"/>
    <property type="match status" value="1"/>
</dbReference>
<dbReference type="PANTHER" id="PTHR33938">
    <property type="entry name" value="FERULOYL ESTERASE B-RELATED"/>
    <property type="match status" value="1"/>
</dbReference>
<evidence type="ECO:0000313" key="8">
    <source>
        <dbReference type="EMBL" id="SNT25558.1"/>
    </source>
</evidence>
<keyword evidence="2" id="KW-0719">Serine esterase</keyword>
<keyword evidence="5" id="KW-0378">Hydrolase</keyword>
<dbReference type="EMBL" id="FZOR01000021">
    <property type="protein sequence ID" value="SNT25558.1"/>
    <property type="molecule type" value="Genomic_DNA"/>
</dbReference>
<dbReference type="SUPFAM" id="SSF53474">
    <property type="entry name" value="alpha/beta-Hydrolases"/>
    <property type="match status" value="1"/>
</dbReference>
<keyword evidence="9" id="KW-1185">Reference proteome</keyword>
<evidence type="ECO:0000256" key="2">
    <source>
        <dbReference type="ARBA" id="ARBA00022487"/>
    </source>
</evidence>
<dbReference type="Pfam" id="PF07519">
    <property type="entry name" value="Tannase"/>
    <property type="match status" value="1"/>
</dbReference>
<comment type="similarity">
    <text evidence="1">Belongs to the tannase family.</text>
</comment>
<evidence type="ECO:0000256" key="5">
    <source>
        <dbReference type="ARBA" id="ARBA00022801"/>
    </source>
</evidence>
<gene>
    <name evidence="8" type="ORF">SAMN05443665_102115</name>
</gene>
<keyword evidence="3" id="KW-0479">Metal-binding</keyword>